<evidence type="ECO:0000313" key="3">
    <source>
        <dbReference type="Proteomes" id="UP000008281"/>
    </source>
</evidence>
<accession>E3M9G4</accession>
<dbReference type="EMBL" id="DS268430">
    <property type="protein sequence ID" value="EFO96249.1"/>
    <property type="molecule type" value="Genomic_DNA"/>
</dbReference>
<protein>
    <submittedName>
        <fullName evidence="2">Uncharacterized protein</fullName>
    </submittedName>
</protein>
<feature type="coiled-coil region" evidence="1">
    <location>
        <begin position="41"/>
        <end position="68"/>
    </location>
</feature>
<dbReference type="InParanoid" id="E3M9G4"/>
<evidence type="ECO:0000256" key="1">
    <source>
        <dbReference type="SAM" id="Coils"/>
    </source>
</evidence>
<sequence length="151" mass="16976">MGRLENQKMARIERILGTTSPFGKSITLHNTAYTVARLTLLSDIDRLYEKLNNNLSEEEKKLIFEKINNKVIEWNEIYSLNHELDLHGMTAGAAVKFVDCDGTRTSLFGEDTKNQAEIVITIQVPSENQSVQPGTTDVGEAVKAITIMFFK</sequence>
<keyword evidence="1" id="KW-0175">Coiled coil</keyword>
<dbReference type="Proteomes" id="UP000008281">
    <property type="component" value="Unassembled WGS sequence"/>
</dbReference>
<evidence type="ECO:0000313" key="2">
    <source>
        <dbReference type="EMBL" id="EFO96249.1"/>
    </source>
</evidence>
<proteinExistence type="predicted"/>
<organism evidence="3">
    <name type="scientific">Caenorhabditis remanei</name>
    <name type="common">Caenorhabditis vulgaris</name>
    <dbReference type="NCBI Taxonomy" id="31234"/>
    <lineage>
        <taxon>Eukaryota</taxon>
        <taxon>Metazoa</taxon>
        <taxon>Ecdysozoa</taxon>
        <taxon>Nematoda</taxon>
        <taxon>Chromadorea</taxon>
        <taxon>Rhabditida</taxon>
        <taxon>Rhabditina</taxon>
        <taxon>Rhabditomorpha</taxon>
        <taxon>Rhabditoidea</taxon>
        <taxon>Rhabditidae</taxon>
        <taxon>Peloderinae</taxon>
        <taxon>Caenorhabditis</taxon>
    </lineage>
</organism>
<name>E3M9G4_CAERE</name>
<dbReference type="HOGENOM" id="CLU_1733186_0_0_1"/>
<reference evidence="2" key="1">
    <citation type="submission" date="2007-07" db="EMBL/GenBank/DDBJ databases">
        <title>PCAP assembly of the Caenorhabditis remanei genome.</title>
        <authorList>
            <consortium name="The Caenorhabditis remanei Sequencing Consortium"/>
            <person name="Wilson R.K."/>
        </authorList>
    </citation>
    <scope>NUCLEOTIDE SEQUENCE [LARGE SCALE GENOMIC DNA]</scope>
    <source>
        <strain evidence="2">PB4641</strain>
    </source>
</reference>
<keyword evidence="3" id="KW-1185">Reference proteome</keyword>
<gene>
    <name evidence="2" type="ORF">CRE_14672</name>
</gene>
<dbReference type="AlphaFoldDB" id="E3M9G4"/>